<sequence length="84" mass="8594">MSMHASVVSRTETLFDGECSAVVVPASSGQLGILPGHEPLIGVLGKGTLKITTGTDELMFEIGDGIFSVDDDLVTIACQSGKAA</sequence>
<dbReference type="GO" id="GO:0005886">
    <property type="term" value="C:plasma membrane"/>
    <property type="evidence" value="ECO:0007669"/>
    <property type="project" value="UniProtKB-SubCell"/>
</dbReference>
<dbReference type="SUPFAM" id="SSF51344">
    <property type="entry name" value="Epsilon subunit of F1F0-ATP synthase N-terminal domain"/>
    <property type="match status" value="1"/>
</dbReference>
<dbReference type="CDD" id="cd12152">
    <property type="entry name" value="F1-ATPase_delta"/>
    <property type="match status" value="1"/>
</dbReference>
<dbReference type="KEGG" id="avu:BK816_03690"/>
<dbReference type="EMBL" id="CP017812">
    <property type="protein sequence ID" value="AOZ72509.1"/>
    <property type="molecule type" value="Genomic_DNA"/>
</dbReference>
<proteinExistence type="inferred from homology"/>
<keyword evidence="10" id="KW-1185">Reference proteome</keyword>
<feature type="domain" description="ATP synthase F1 complex delta/epsilon subunit N-terminal" evidence="8">
    <location>
        <begin position="3"/>
        <end position="80"/>
    </location>
</feature>
<reference evidence="9 10" key="1">
    <citation type="submission" date="2016-10" db="EMBL/GenBank/DDBJ databases">
        <title>Actinomyces aegypiusis sp. nov., isolated from the Aegypius monachus in Qinghai Tibet Plateau China.</title>
        <authorList>
            <person name="Wang Y."/>
        </authorList>
    </citation>
    <scope>NUCLEOTIDE SEQUENCE [LARGE SCALE GENOMIC DNA]</scope>
    <source>
        <strain evidence="9 10">VUL4_3</strain>
    </source>
</reference>
<dbReference type="Proteomes" id="UP000176288">
    <property type="component" value="Chromosome"/>
</dbReference>
<evidence type="ECO:0000256" key="7">
    <source>
        <dbReference type="ARBA" id="ARBA00023310"/>
    </source>
</evidence>
<evidence type="ECO:0000256" key="2">
    <source>
        <dbReference type="ARBA" id="ARBA00005712"/>
    </source>
</evidence>
<dbReference type="GO" id="GO:0046933">
    <property type="term" value="F:proton-transporting ATP synthase activity, rotational mechanism"/>
    <property type="evidence" value="ECO:0007669"/>
    <property type="project" value="InterPro"/>
</dbReference>
<dbReference type="PANTHER" id="PTHR13822">
    <property type="entry name" value="ATP SYNTHASE DELTA/EPSILON CHAIN"/>
    <property type="match status" value="1"/>
</dbReference>
<dbReference type="GO" id="GO:0045259">
    <property type="term" value="C:proton-transporting ATP synthase complex"/>
    <property type="evidence" value="ECO:0007669"/>
    <property type="project" value="UniProtKB-KW"/>
</dbReference>
<dbReference type="STRING" id="1912795.BK816_03690"/>
<evidence type="ECO:0000256" key="5">
    <source>
        <dbReference type="ARBA" id="ARBA00023136"/>
    </source>
</evidence>
<evidence type="ECO:0000313" key="10">
    <source>
        <dbReference type="Proteomes" id="UP000176288"/>
    </source>
</evidence>
<dbReference type="PANTHER" id="PTHR13822:SF10">
    <property type="entry name" value="ATP SYNTHASE EPSILON CHAIN, CHLOROPLASTIC"/>
    <property type="match status" value="1"/>
</dbReference>
<dbReference type="Gene3D" id="2.60.15.10">
    <property type="entry name" value="F0F1 ATP synthase delta/epsilon subunit, N-terminal"/>
    <property type="match status" value="1"/>
</dbReference>
<keyword evidence="5" id="KW-0472">Membrane</keyword>
<keyword evidence="7" id="KW-0066">ATP synthesis</keyword>
<keyword evidence="3" id="KW-0813">Transport</keyword>
<dbReference type="AlphaFoldDB" id="A0A1D9MJZ6"/>
<dbReference type="InterPro" id="IPR036771">
    <property type="entry name" value="ATPsynth_dsu/esu_N"/>
</dbReference>
<keyword evidence="6" id="KW-0139">CF(1)</keyword>
<gene>
    <name evidence="9" type="ORF">BK816_03690</name>
</gene>
<accession>A0A1D9MJZ6</accession>
<keyword evidence="4" id="KW-0406">Ion transport</keyword>
<dbReference type="Pfam" id="PF02823">
    <property type="entry name" value="ATP-synt_DE_N"/>
    <property type="match status" value="1"/>
</dbReference>
<protein>
    <recommendedName>
        <fullName evidence="8">ATP synthase F1 complex delta/epsilon subunit N-terminal domain-containing protein</fullName>
    </recommendedName>
</protein>
<evidence type="ECO:0000256" key="1">
    <source>
        <dbReference type="ARBA" id="ARBA00004202"/>
    </source>
</evidence>
<evidence type="ECO:0000256" key="3">
    <source>
        <dbReference type="ARBA" id="ARBA00022448"/>
    </source>
</evidence>
<evidence type="ECO:0000313" key="9">
    <source>
        <dbReference type="EMBL" id="AOZ72509.1"/>
    </source>
</evidence>
<organism evidence="9 10">
    <name type="scientific">Boudabousia tangfeifanii</name>
    <dbReference type="NCBI Taxonomy" id="1912795"/>
    <lineage>
        <taxon>Bacteria</taxon>
        <taxon>Bacillati</taxon>
        <taxon>Actinomycetota</taxon>
        <taxon>Actinomycetes</taxon>
        <taxon>Actinomycetales</taxon>
        <taxon>Actinomycetaceae</taxon>
        <taxon>Boudabousia</taxon>
    </lineage>
</organism>
<evidence type="ECO:0000256" key="4">
    <source>
        <dbReference type="ARBA" id="ARBA00023065"/>
    </source>
</evidence>
<dbReference type="OrthoDB" id="9791445at2"/>
<name>A0A1D9MJZ6_9ACTO</name>
<comment type="similarity">
    <text evidence="2">Belongs to the ATPase epsilon chain family.</text>
</comment>
<dbReference type="RefSeq" id="WP_071163975.1">
    <property type="nucleotide sequence ID" value="NZ_CP017812.1"/>
</dbReference>
<dbReference type="InterPro" id="IPR020546">
    <property type="entry name" value="ATP_synth_F1_dsu/esu_N"/>
</dbReference>
<dbReference type="InterPro" id="IPR001469">
    <property type="entry name" value="ATP_synth_F1_dsu/esu"/>
</dbReference>
<evidence type="ECO:0000256" key="6">
    <source>
        <dbReference type="ARBA" id="ARBA00023196"/>
    </source>
</evidence>
<comment type="subcellular location">
    <subcellularLocation>
        <location evidence="1">Cell membrane</location>
        <topology evidence="1">Peripheral membrane protein</topology>
    </subcellularLocation>
</comment>
<evidence type="ECO:0000259" key="8">
    <source>
        <dbReference type="Pfam" id="PF02823"/>
    </source>
</evidence>